<dbReference type="InterPro" id="IPR036188">
    <property type="entry name" value="FAD/NAD-bd_sf"/>
</dbReference>
<proteinExistence type="predicted"/>
<evidence type="ECO:0000256" key="1">
    <source>
        <dbReference type="ARBA" id="ARBA00023002"/>
    </source>
</evidence>
<name>A0ABU8WNT7_9BURK</name>
<protein>
    <submittedName>
        <fullName evidence="2">NAD(P)-binding domain-containing protein</fullName>
    </submittedName>
</protein>
<gene>
    <name evidence="2" type="ORF">WKW82_16330</name>
</gene>
<evidence type="ECO:0000313" key="2">
    <source>
        <dbReference type="EMBL" id="MEJ8848227.1"/>
    </source>
</evidence>
<dbReference type="InterPro" id="IPR050982">
    <property type="entry name" value="Auxin_biosynth/cation_transpt"/>
</dbReference>
<keyword evidence="3" id="KW-1185">Reference proteome</keyword>
<organism evidence="2 3">
    <name type="scientific">Variovorax rhizosphaerae</name>
    <dbReference type="NCBI Taxonomy" id="1836200"/>
    <lineage>
        <taxon>Bacteria</taxon>
        <taxon>Pseudomonadati</taxon>
        <taxon>Pseudomonadota</taxon>
        <taxon>Betaproteobacteria</taxon>
        <taxon>Burkholderiales</taxon>
        <taxon>Comamonadaceae</taxon>
        <taxon>Variovorax</taxon>
    </lineage>
</organism>
<keyword evidence="1" id="KW-0560">Oxidoreductase</keyword>
<dbReference type="SUPFAM" id="SSF51905">
    <property type="entry name" value="FAD/NAD(P)-binding domain"/>
    <property type="match status" value="1"/>
</dbReference>
<dbReference type="RefSeq" id="WP_340343362.1">
    <property type="nucleotide sequence ID" value="NZ_JBBKZT010000007.1"/>
</dbReference>
<dbReference type="Proteomes" id="UP001385892">
    <property type="component" value="Unassembled WGS sequence"/>
</dbReference>
<dbReference type="PANTHER" id="PTHR43539:SF78">
    <property type="entry name" value="FLAVIN-CONTAINING MONOOXYGENASE"/>
    <property type="match status" value="1"/>
</dbReference>
<dbReference type="Gene3D" id="3.50.50.60">
    <property type="entry name" value="FAD/NAD(P)-binding domain"/>
    <property type="match status" value="1"/>
</dbReference>
<reference evidence="2 3" key="1">
    <citation type="submission" date="2024-03" db="EMBL/GenBank/DDBJ databases">
        <title>Novel species of the genus Variovorax.</title>
        <authorList>
            <person name="Liu Q."/>
            <person name="Xin Y.-H."/>
        </authorList>
    </citation>
    <scope>NUCLEOTIDE SEQUENCE [LARGE SCALE GENOMIC DNA]</scope>
    <source>
        <strain evidence="2 3">KACC 18900</strain>
    </source>
</reference>
<dbReference type="EMBL" id="JBBKZT010000007">
    <property type="protein sequence ID" value="MEJ8848227.1"/>
    <property type="molecule type" value="Genomic_DNA"/>
</dbReference>
<accession>A0ABU8WNT7</accession>
<sequence length="491" mass="53550">MALEVRRMNASGVRRRKSRCTAFRSVQRRICALARRSPQPRTLTASLVRLGASSRCSCGRAGAASAGRTRSQGRGMSTERVETIVIGGGQAGLAMSYHLGQLGGEHVVLERGELAERWRSERWDSLHFQSPNWNMNLPGWPRMTADPQADPDAFSPLREVTDYIERYAANIRAPVRTQCAALSLTRKPGSRELQVQTDGTLYVAHNVVVATGPYQVPRATPALGAGVFELHSTQYRNPMQLPDGAVLVVGSGNSGVQIAEELCGAGRRVFLSVSSHERIRRRYRGKDCIWWLVATGSTDSTLREWTGARLSRLMTGVNGGHDIDLRRLAAGGIVLIGRVNAAENGRIAIADDLASSMAHGDESLNAFTRRCDDAARMQQLDLPPADPPADPMPDPPELQAPIRTVDLVREGIHTVIWANGAQADFGWIDLPVFGQSPGSKKTPVHERGVTAEAGLYFLGLPWLHKWKSAFLFGADEDAAYLAAHIGSQKRN</sequence>
<dbReference type="PANTHER" id="PTHR43539">
    <property type="entry name" value="FLAVIN-BINDING MONOOXYGENASE-LIKE PROTEIN (AFU_ORTHOLOGUE AFUA_4G09220)"/>
    <property type="match status" value="1"/>
</dbReference>
<evidence type="ECO:0000313" key="3">
    <source>
        <dbReference type="Proteomes" id="UP001385892"/>
    </source>
</evidence>
<dbReference type="Pfam" id="PF13738">
    <property type="entry name" value="Pyr_redox_3"/>
    <property type="match status" value="1"/>
</dbReference>
<dbReference type="PRINTS" id="PR00368">
    <property type="entry name" value="FADPNR"/>
</dbReference>
<dbReference type="PRINTS" id="PR00411">
    <property type="entry name" value="PNDRDTASEI"/>
</dbReference>
<comment type="caution">
    <text evidence="2">The sequence shown here is derived from an EMBL/GenBank/DDBJ whole genome shotgun (WGS) entry which is preliminary data.</text>
</comment>